<dbReference type="EMBL" id="JAWPEI010000009">
    <property type="protein sequence ID" value="KAK4716734.1"/>
    <property type="molecule type" value="Genomic_DNA"/>
</dbReference>
<gene>
    <name evidence="2" type="ORF">R3W88_015072</name>
</gene>
<feature type="region of interest" description="Disordered" evidence="1">
    <location>
        <begin position="1"/>
        <end position="115"/>
    </location>
</feature>
<evidence type="ECO:0000313" key="3">
    <source>
        <dbReference type="Proteomes" id="UP001311915"/>
    </source>
</evidence>
<keyword evidence="3" id="KW-1185">Reference proteome</keyword>
<evidence type="ECO:0000313" key="2">
    <source>
        <dbReference type="EMBL" id="KAK4716734.1"/>
    </source>
</evidence>
<protein>
    <recommendedName>
        <fullName evidence="4">Retrotransposon gag domain-containing protein</fullName>
    </recommendedName>
</protein>
<name>A0AAV9KVV0_9SOLN</name>
<comment type="caution">
    <text evidence="2">The sequence shown here is derived from an EMBL/GenBank/DDBJ whole genome shotgun (WGS) entry which is preliminary data.</text>
</comment>
<dbReference type="AlphaFoldDB" id="A0AAV9KVV0"/>
<reference evidence="2 3" key="1">
    <citation type="submission" date="2023-10" db="EMBL/GenBank/DDBJ databases">
        <title>Genome-Wide Identification Analysis in wild type Solanum Pinnatisectum Reveals Some Genes Defensing Phytophthora Infestans.</title>
        <authorList>
            <person name="Sun C."/>
        </authorList>
    </citation>
    <scope>NUCLEOTIDE SEQUENCE [LARGE SCALE GENOMIC DNA]</scope>
    <source>
        <strain evidence="2">LQN</strain>
        <tissue evidence="2">Leaf</tissue>
    </source>
</reference>
<evidence type="ECO:0008006" key="4">
    <source>
        <dbReference type="Google" id="ProtNLM"/>
    </source>
</evidence>
<feature type="compositionally biased region" description="Polar residues" evidence="1">
    <location>
        <begin position="64"/>
        <end position="111"/>
    </location>
</feature>
<organism evidence="2 3">
    <name type="scientific">Solanum pinnatisectum</name>
    <name type="common">tansyleaf nightshade</name>
    <dbReference type="NCBI Taxonomy" id="50273"/>
    <lineage>
        <taxon>Eukaryota</taxon>
        <taxon>Viridiplantae</taxon>
        <taxon>Streptophyta</taxon>
        <taxon>Embryophyta</taxon>
        <taxon>Tracheophyta</taxon>
        <taxon>Spermatophyta</taxon>
        <taxon>Magnoliopsida</taxon>
        <taxon>eudicotyledons</taxon>
        <taxon>Gunneridae</taxon>
        <taxon>Pentapetalae</taxon>
        <taxon>asterids</taxon>
        <taxon>lamiids</taxon>
        <taxon>Solanales</taxon>
        <taxon>Solanaceae</taxon>
        <taxon>Solanoideae</taxon>
        <taxon>Solaneae</taxon>
        <taxon>Solanum</taxon>
    </lineage>
</organism>
<evidence type="ECO:0000256" key="1">
    <source>
        <dbReference type="SAM" id="MobiDB-lite"/>
    </source>
</evidence>
<dbReference type="Proteomes" id="UP001311915">
    <property type="component" value="Unassembled WGS sequence"/>
</dbReference>
<accession>A0AAV9KVV0</accession>
<sequence length="209" mass="23202">MLNSSFSFNAPVDGRPPLHFSPLNAEQAQNPPSNPAQNPPIIDLTAPNPHHASISYQVPPPPQNANLQTGSPPQNQHINNPQTSFRHQNQHTNPQNFHQNYQATPNAQSPSIAPPLPQKAIFQIPVPKFDVFGGTGNPLAHLRAYCDQLVGVGRDETLLMWLFSRSLSGETLEWFTSHETRSGLAGMLWLKTLLNDSLTMWRLFLIVIP</sequence>
<proteinExistence type="predicted"/>